<evidence type="ECO:0000259" key="7">
    <source>
        <dbReference type="PROSITE" id="PS51671"/>
    </source>
</evidence>
<dbReference type="GO" id="GO:0009094">
    <property type="term" value="P:L-phenylalanine biosynthetic process"/>
    <property type="evidence" value="ECO:0007669"/>
    <property type="project" value="UniProtKB-KW"/>
</dbReference>
<reference evidence="8 11" key="1">
    <citation type="submission" date="2015-09" db="EMBL/GenBank/DDBJ databases">
        <title>Draft genome sequence of Acidiplasma aeolicum DSM 18409.</title>
        <authorList>
            <person name="Hemp J."/>
        </authorList>
    </citation>
    <scope>NUCLEOTIDE SEQUENCE [LARGE SCALE GENOMIC DNA]</scope>
    <source>
        <strain evidence="8 11">V</strain>
    </source>
</reference>
<keyword evidence="4" id="KW-0456">Lyase</keyword>
<proteinExistence type="predicted"/>
<dbReference type="Pfam" id="PF01842">
    <property type="entry name" value="ACT"/>
    <property type="match status" value="1"/>
</dbReference>
<dbReference type="InterPro" id="IPR018528">
    <property type="entry name" value="Preph_deHydtase_CS"/>
</dbReference>
<dbReference type="InterPro" id="IPR001086">
    <property type="entry name" value="Preph_deHydtase"/>
</dbReference>
<dbReference type="PATRIC" id="fig|507754.4.peg.1770"/>
<dbReference type="Pfam" id="PF00800">
    <property type="entry name" value="PDT"/>
    <property type="match status" value="1"/>
</dbReference>
<feature type="domain" description="ACT" evidence="7">
    <location>
        <begin position="188"/>
        <end position="262"/>
    </location>
</feature>
<evidence type="ECO:0000313" key="11">
    <source>
        <dbReference type="Proteomes" id="UP000050515"/>
    </source>
</evidence>
<dbReference type="PANTHER" id="PTHR21022">
    <property type="entry name" value="PREPHENATE DEHYDRATASE P PROTEIN"/>
    <property type="match status" value="1"/>
</dbReference>
<feature type="domain" description="Prephenate dehydratase" evidence="6">
    <location>
        <begin position="2"/>
        <end position="176"/>
    </location>
</feature>
<accession>A0A0Q0VSC0</accession>
<evidence type="ECO:0000313" key="10">
    <source>
        <dbReference type="Proteomes" id="UP000050320"/>
    </source>
</evidence>
<protein>
    <recommendedName>
        <fullName evidence="12">Prephenate dehydratase</fullName>
    </recommendedName>
</protein>
<dbReference type="Gene3D" id="3.30.70.260">
    <property type="match status" value="1"/>
</dbReference>
<sequence>MKIGYFGEKGAYSNIAAERLAEGEYVPYKFIRSIFDGINKGEIDLGVVPIENSIEGAVSETYDNLYRDNLFIVKEYYLRISHCLIGFPDSEIDDIRYVHSHPQALAQCSDFIFSHNFIPVSEYDTAGSVEIVKGLKDKARAAIASELAASIYGMHIIQREIENNKNNYTRFFLLSKSPEKPDGKTKTSMVFSTSNTPGALYRVLSIFDKYSINMSKIESRPVKFNPFNYIFFVDIENNKNTENAINEIKNIAGTLKILGTYKDASFNFNS</sequence>
<dbReference type="RefSeq" id="WP_048101188.1">
    <property type="nucleotide sequence ID" value="NZ_JBBYJF010000007.1"/>
</dbReference>
<evidence type="ECO:0000313" key="9">
    <source>
        <dbReference type="EMBL" id="KQB34255.1"/>
    </source>
</evidence>
<gene>
    <name evidence="9" type="ORF">AOG54_05390</name>
    <name evidence="8" type="ORF">SE19_06650</name>
</gene>
<dbReference type="Proteomes" id="UP000050515">
    <property type="component" value="Unassembled WGS sequence"/>
</dbReference>
<comment type="pathway">
    <text evidence="5">Amino-acid biosynthesis.</text>
</comment>
<dbReference type="CDD" id="cd04905">
    <property type="entry name" value="ACT_CM-PDT"/>
    <property type="match status" value="1"/>
</dbReference>
<name>A0A0Q0VSC0_9ARCH</name>
<evidence type="ECO:0000313" key="8">
    <source>
        <dbReference type="EMBL" id="KPV46185.1"/>
    </source>
</evidence>
<evidence type="ECO:0000256" key="1">
    <source>
        <dbReference type="ARBA" id="ARBA00022605"/>
    </source>
</evidence>
<dbReference type="GO" id="GO:0005737">
    <property type="term" value="C:cytoplasm"/>
    <property type="evidence" value="ECO:0007669"/>
    <property type="project" value="TreeGrafter"/>
</dbReference>
<evidence type="ECO:0000256" key="2">
    <source>
        <dbReference type="ARBA" id="ARBA00023141"/>
    </source>
</evidence>
<keyword evidence="2" id="KW-0057">Aromatic amino acid biosynthesis</keyword>
<dbReference type="GeneID" id="84221007"/>
<comment type="caution">
    <text evidence="9">The sequence shown here is derived from an EMBL/GenBank/DDBJ whole genome shotgun (WGS) entry which is preliminary data.</text>
</comment>
<dbReference type="PROSITE" id="PS51171">
    <property type="entry name" value="PREPHENATE_DEHYDR_3"/>
    <property type="match status" value="1"/>
</dbReference>
<dbReference type="Gene3D" id="3.40.190.10">
    <property type="entry name" value="Periplasmic binding protein-like II"/>
    <property type="match status" value="2"/>
</dbReference>
<dbReference type="Proteomes" id="UP000050320">
    <property type="component" value="Unassembled WGS sequence"/>
</dbReference>
<dbReference type="PROSITE" id="PS51671">
    <property type="entry name" value="ACT"/>
    <property type="match status" value="1"/>
</dbReference>
<dbReference type="SUPFAM" id="SSF53850">
    <property type="entry name" value="Periplasmic binding protein-like II"/>
    <property type="match status" value="1"/>
</dbReference>
<evidence type="ECO:0000256" key="4">
    <source>
        <dbReference type="ARBA" id="ARBA00023239"/>
    </source>
</evidence>
<dbReference type="SUPFAM" id="SSF55021">
    <property type="entry name" value="ACT-like"/>
    <property type="match status" value="1"/>
</dbReference>
<dbReference type="EMBL" id="LKBG01000249">
    <property type="protein sequence ID" value="KQB34255.1"/>
    <property type="molecule type" value="Genomic_DNA"/>
</dbReference>
<dbReference type="PANTHER" id="PTHR21022:SF19">
    <property type="entry name" value="PREPHENATE DEHYDRATASE-RELATED"/>
    <property type="match status" value="1"/>
</dbReference>
<dbReference type="InterPro" id="IPR045865">
    <property type="entry name" value="ACT-like_dom_sf"/>
</dbReference>
<keyword evidence="10" id="KW-1185">Reference proteome</keyword>
<evidence type="ECO:0000259" key="6">
    <source>
        <dbReference type="PROSITE" id="PS51171"/>
    </source>
</evidence>
<evidence type="ECO:0008006" key="12">
    <source>
        <dbReference type="Google" id="ProtNLM"/>
    </source>
</evidence>
<keyword evidence="3" id="KW-0584">Phenylalanine biosynthesis</keyword>
<dbReference type="NCBIfam" id="NF008865">
    <property type="entry name" value="PRK11898.1"/>
    <property type="match status" value="1"/>
</dbReference>
<dbReference type="EMBL" id="LJCQ01000286">
    <property type="protein sequence ID" value="KPV46185.1"/>
    <property type="molecule type" value="Genomic_DNA"/>
</dbReference>
<dbReference type="GO" id="GO:0004664">
    <property type="term" value="F:prephenate dehydratase activity"/>
    <property type="evidence" value="ECO:0007669"/>
    <property type="project" value="InterPro"/>
</dbReference>
<dbReference type="InterPro" id="IPR002912">
    <property type="entry name" value="ACT_dom"/>
</dbReference>
<dbReference type="OrthoDB" id="8755at2157"/>
<dbReference type="PROSITE" id="PS00858">
    <property type="entry name" value="PREPHENATE_DEHYDR_2"/>
    <property type="match status" value="1"/>
</dbReference>
<keyword evidence="1" id="KW-0028">Amino-acid biosynthesis</keyword>
<evidence type="ECO:0000256" key="3">
    <source>
        <dbReference type="ARBA" id="ARBA00023222"/>
    </source>
</evidence>
<evidence type="ECO:0000256" key="5">
    <source>
        <dbReference type="ARBA" id="ARBA00029440"/>
    </source>
</evidence>
<dbReference type="AlphaFoldDB" id="A0A0Q0VSC0"/>
<dbReference type="CDD" id="cd13631">
    <property type="entry name" value="PBP2_Ct-PDT_like"/>
    <property type="match status" value="1"/>
</dbReference>
<organism evidence="9 10">
    <name type="scientific">Acidiplasma aeolicum</name>
    <dbReference type="NCBI Taxonomy" id="507754"/>
    <lineage>
        <taxon>Archaea</taxon>
        <taxon>Methanobacteriati</taxon>
        <taxon>Thermoplasmatota</taxon>
        <taxon>Thermoplasmata</taxon>
        <taxon>Thermoplasmatales</taxon>
        <taxon>Ferroplasmaceae</taxon>
        <taxon>Acidiplasma</taxon>
    </lineage>
</organism>
<reference evidence="9 10" key="2">
    <citation type="submission" date="2015-09" db="EMBL/GenBank/DDBJ databases">
        <title>Heavy metals and arsenic resistance mechanisms in polyextremophilic archaea of the family Ferroplasmaceae.</title>
        <authorList>
            <person name="Bulaev A.G."/>
            <person name="Kanygina A.V."/>
        </authorList>
    </citation>
    <scope>NUCLEOTIDE SEQUENCE [LARGE SCALE GENOMIC DNA]</scope>
    <source>
        <strain evidence="9 10">VT</strain>
    </source>
</reference>